<proteinExistence type="predicted"/>
<organism evidence="2 3">
    <name type="scientific">Rhizopus microsporus ATCC 52813</name>
    <dbReference type="NCBI Taxonomy" id="1340429"/>
    <lineage>
        <taxon>Eukaryota</taxon>
        <taxon>Fungi</taxon>
        <taxon>Fungi incertae sedis</taxon>
        <taxon>Mucoromycota</taxon>
        <taxon>Mucoromycotina</taxon>
        <taxon>Mucoromycetes</taxon>
        <taxon>Mucorales</taxon>
        <taxon>Mucorineae</taxon>
        <taxon>Rhizopodaceae</taxon>
        <taxon>Rhizopus</taxon>
    </lineage>
</organism>
<sequence>MLLVIHLIILLLSLSLPTSLLVDARKPKSVKRDSILPTPFLTFSLIKLICNSN</sequence>
<name>A0A2G4T6B7_RHIZD</name>
<keyword evidence="3" id="KW-1185">Reference proteome</keyword>
<evidence type="ECO:0000313" key="2">
    <source>
        <dbReference type="EMBL" id="PHZ16541.1"/>
    </source>
</evidence>
<dbReference type="GeneID" id="35446480"/>
<protein>
    <submittedName>
        <fullName evidence="2">Uncharacterized protein</fullName>
    </submittedName>
</protein>
<dbReference type="RefSeq" id="XP_023470249.1">
    <property type="nucleotide sequence ID" value="XM_023615492.1"/>
</dbReference>
<dbReference type="AlphaFoldDB" id="A0A2G4T6B7"/>
<evidence type="ECO:0000313" key="3">
    <source>
        <dbReference type="Proteomes" id="UP000242254"/>
    </source>
</evidence>
<dbReference type="Proteomes" id="UP000242254">
    <property type="component" value="Unassembled WGS sequence"/>
</dbReference>
<evidence type="ECO:0000256" key="1">
    <source>
        <dbReference type="SAM" id="SignalP"/>
    </source>
</evidence>
<keyword evidence="1" id="KW-0732">Signal</keyword>
<feature type="chain" id="PRO_5013579339" evidence="1">
    <location>
        <begin position="25"/>
        <end position="53"/>
    </location>
</feature>
<accession>A0A2G4T6B7</accession>
<dbReference type="EMBL" id="KZ303843">
    <property type="protein sequence ID" value="PHZ16541.1"/>
    <property type="molecule type" value="Genomic_DNA"/>
</dbReference>
<feature type="signal peptide" evidence="1">
    <location>
        <begin position="1"/>
        <end position="24"/>
    </location>
</feature>
<gene>
    <name evidence="2" type="ORF">RHIMIDRAFT_63285</name>
</gene>
<reference evidence="2 3" key="1">
    <citation type="journal article" date="2016" name="Proc. Natl. Acad. Sci. U.S.A.">
        <title>Lipid metabolic changes in an early divergent fungus govern the establishment of a mutualistic symbiosis with endobacteria.</title>
        <authorList>
            <person name="Lastovetsky O.A."/>
            <person name="Gaspar M.L."/>
            <person name="Mondo S.J."/>
            <person name="LaButti K.M."/>
            <person name="Sandor L."/>
            <person name="Grigoriev I.V."/>
            <person name="Henry S.A."/>
            <person name="Pawlowska T.E."/>
        </authorList>
    </citation>
    <scope>NUCLEOTIDE SEQUENCE [LARGE SCALE GENOMIC DNA]</scope>
    <source>
        <strain evidence="2 3">ATCC 52813</strain>
    </source>
</reference>